<dbReference type="PATRIC" id="fig|1324957.4.peg.587"/>
<name>V4GWR9_9EURY</name>
<gene>
    <name evidence="1" type="ORF">K933_02876</name>
</gene>
<dbReference type="Proteomes" id="UP000017840">
    <property type="component" value="Unassembled WGS sequence"/>
</dbReference>
<dbReference type="STRING" id="1324957.K933_02876"/>
<reference evidence="1 2" key="1">
    <citation type="journal article" date="2013" name="Genome Announc.">
        <title>Draft Genome Sequence of 'Candidatus Halobonum tyrrellensis' Strain G22, Isolated from the Hypersaline Waters of Lake Tyrrell, Australia.</title>
        <authorList>
            <person name="Ugalde J.A."/>
            <person name="Narasingarao P."/>
            <person name="Kuo S."/>
            <person name="Podell S."/>
            <person name="Allen E.E."/>
        </authorList>
    </citation>
    <scope>NUCLEOTIDE SEQUENCE [LARGE SCALE GENOMIC DNA]</scope>
    <source>
        <strain evidence="1 2">G22</strain>
    </source>
</reference>
<evidence type="ECO:0000313" key="2">
    <source>
        <dbReference type="Proteomes" id="UP000017840"/>
    </source>
</evidence>
<keyword evidence="2" id="KW-1185">Reference proteome</keyword>
<protein>
    <recommendedName>
        <fullName evidence="3">Type 4 fimbrial biogenesis protein PilX N-terminal domain-containing protein</fullName>
    </recommendedName>
</protein>
<dbReference type="InterPro" id="IPR055712">
    <property type="entry name" value="DUF7288"/>
</dbReference>
<comment type="caution">
    <text evidence="1">The sequence shown here is derived from an EMBL/GenBank/DDBJ whole genome shotgun (WGS) entry which is preliminary data.</text>
</comment>
<sequence>MVTVRAQAHTLEAVAAGLVMLSGVAFALQIAAVTPLTGSTSNQHIENQQAYEAESLLAAEAANGSLARTLRYWDPDAGRFHGATGGGYTGGGPPTAFGTALDEVFLDRGVAYNVNVRYVVPGENDSLSSWNTSDASVGLVSMGEPTEHATVATRLVTLRDDDRLLDPAGNATGPRLGDASGSYFAPDAAPDSGLYGVFEIEVVLWRI</sequence>
<dbReference type="Pfam" id="PF23959">
    <property type="entry name" value="DUF7288"/>
    <property type="match status" value="1"/>
</dbReference>
<accession>V4GWR9</accession>
<evidence type="ECO:0008006" key="3">
    <source>
        <dbReference type="Google" id="ProtNLM"/>
    </source>
</evidence>
<dbReference type="EMBL" id="ASGZ01000007">
    <property type="protein sequence ID" value="ESP89626.1"/>
    <property type="molecule type" value="Genomic_DNA"/>
</dbReference>
<proteinExistence type="predicted"/>
<dbReference type="RefSeq" id="WP_023393167.1">
    <property type="nucleotide sequence ID" value="NZ_ASGZ01000007.1"/>
</dbReference>
<organism evidence="1 2">
    <name type="scientific">Candidatus Halobonum tyrrellensis G22</name>
    <dbReference type="NCBI Taxonomy" id="1324957"/>
    <lineage>
        <taxon>Archaea</taxon>
        <taxon>Methanobacteriati</taxon>
        <taxon>Methanobacteriota</taxon>
        <taxon>Stenosarchaea group</taxon>
        <taxon>Halobacteria</taxon>
        <taxon>Halobacteriales</taxon>
        <taxon>Haloferacaceae</taxon>
        <taxon>Candidatus Halobonum</taxon>
    </lineage>
</organism>
<dbReference type="eggNOG" id="arCOG04652">
    <property type="taxonomic scope" value="Archaea"/>
</dbReference>
<dbReference type="AlphaFoldDB" id="V4GWR9"/>
<evidence type="ECO:0000313" key="1">
    <source>
        <dbReference type="EMBL" id="ESP89626.1"/>
    </source>
</evidence>
<dbReference type="OrthoDB" id="324613at2157"/>